<comment type="caution">
    <text evidence="2">The sequence shown here is derived from an EMBL/GenBank/DDBJ whole genome shotgun (WGS) entry which is preliminary data.</text>
</comment>
<dbReference type="PANTHER" id="PTHR43680">
    <property type="entry name" value="NITRATE REDUCTASE MOLYBDENUM COFACTOR ASSEMBLY CHAPERONE"/>
    <property type="match status" value="1"/>
</dbReference>
<dbReference type="EMBL" id="NOWF01000010">
    <property type="protein sequence ID" value="OYD06675.1"/>
    <property type="molecule type" value="Genomic_DNA"/>
</dbReference>
<reference evidence="2 3" key="1">
    <citation type="submission" date="2017-07" db="EMBL/GenBank/DDBJ databases">
        <title>The genome sequence of Paludifilum halophilum highlights mechanisms for microbial adaptation to high salt environemnts.</title>
        <authorList>
            <person name="Belbahri L."/>
        </authorList>
    </citation>
    <scope>NUCLEOTIDE SEQUENCE [LARGE SCALE GENOMIC DNA]</scope>
    <source>
        <strain evidence="2 3">DSM 102817</strain>
    </source>
</reference>
<sequence>MCTESTEKLQSWLRLISFLLQYPDDSWQQVLNECQVIDPSDGAMAPFIHRFVWCLEEEGIDGIQMRYVQTFDFGKKTNLYLTYARHGEQRERGAALLSLKQVYAQHGFHMVDDELSDYLPLLLEFVSVASPDAGVPLLCEHRPAIEEIREHLAKMDSPYVDIFDALLFVLDQWGIQPVAKEGVQ</sequence>
<dbReference type="Gene3D" id="1.10.3480.10">
    <property type="entry name" value="TorD-like"/>
    <property type="match status" value="1"/>
</dbReference>
<dbReference type="InterPro" id="IPR020945">
    <property type="entry name" value="DMSO/NO3_reduct_chaperone"/>
</dbReference>
<protein>
    <submittedName>
        <fullName evidence="2">Nitrate reductase molybdenum cofactor assembly chaperone</fullName>
    </submittedName>
</protein>
<keyword evidence="3" id="KW-1185">Reference proteome</keyword>
<accession>A0A235B4Y6</accession>
<evidence type="ECO:0000313" key="3">
    <source>
        <dbReference type="Proteomes" id="UP000215459"/>
    </source>
</evidence>
<dbReference type="RefSeq" id="WP_094265485.1">
    <property type="nucleotide sequence ID" value="NZ_NOWF01000010.1"/>
</dbReference>
<dbReference type="GO" id="GO:0016530">
    <property type="term" value="F:metallochaperone activity"/>
    <property type="evidence" value="ECO:0007669"/>
    <property type="project" value="TreeGrafter"/>
</dbReference>
<dbReference type="AlphaFoldDB" id="A0A235B4Y6"/>
<dbReference type="NCBIfam" id="TIGR00684">
    <property type="entry name" value="narJ"/>
    <property type="match status" value="1"/>
</dbReference>
<name>A0A235B4Y6_9BACL</name>
<dbReference type="GO" id="GO:0051131">
    <property type="term" value="P:chaperone-mediated protein complex assembly"/>
    <property type="evidence" value="ECO:0007669"/>
    <property type="project" value="InterPro"/>
</dbReference>
<dbReference type="SUPFAM" id="SSF89155">
    <property type="entry name" value="TorD-like"/>
    <property type="match status" value="1"/>
</dbReference>
<proteinExistence type="predicted"/>
<organism evidence="2 3">
    <name type="scientific">Paludifilum halophilum</name>
    <dbReference type="NCBI Taxonomy" id="1642702"/>
    <lineage>
        <taxon>Bacteria</taxon>
        <taxon>Bacillati</taxon>
        <taxon>Bacillota</taxon>
        <taxon>Bacilli</taxon>
        <taxon>Bacillales</taxon>
        <taxon>Thermoactinomycetaceae</taxon>
        <taxon>Paludifilum</taxon>
    </lineage>
</organism>
<dbReference type="OrthoDB" id="5296272at2"/>
<dbReference type="Pfam" id="PF02613">
    <property type="entry name" value="Nitrate_red_del"/>
    <property type="match status" value="1"/>
</dbReference>
<dbReference type="PANTHER" id="PTHR43680:SF2">
    <property type="entry name" value="NITRATE REDUCTASE MOLYBDENUM COFACTOR ASSEMBLY CHAPERONE NARJ"/>
    <property type="match status" value="1"/>
</dbReference>
<gene>
    <name evidence="2" type="primary">narJ</name>
    <name evidence="2" type="ORF">CHM34_15335</name>
</gene>
<dbReference type="InterPro" id="IPR003765">
    <property type="entry name" value="NO3_reductase_chaperone_NarJ"/>
</dbReference>
<dbReference type="GO" id="GO:0051082">
    <property type="term" value="F:unfolded protein binding"/>
    <property type="evidence" value="ECO:0007669"/>
    <property type="project" value="InterPro"/>
</dbReference>
<dbReference type="Proteomes" id="UP000215459">
    <property type="component" value="Unassembled WGS sequence"/>
</dbReference>
<evidence type="ECO:0000313" key="2">
    <source>
        <dbReference type="EMBL" id="OYD06675.1"/>
    </source>
</evidence>
<dbReference type="GO" id="GO:0042128">
    <property type="term" value="P:nitrate assimilation"/>
    <property type="evidence" value="ECO:0007669"/>
    <property type="project" value="UniProtKB-KW"/>
</dbReference>
<keyword evidence="1" id="KW-0534">Nitrate assimilation</keyword>
<evidence type="ECO:0000256" key="1">
    <source>
        <dbReference type="ARBA" id="ARBA00023063"/>
    </source>
</evidence>
<dbReference type="InterPro" id="IPR036411">
    <property type="entry name" value="TorD-like_sf"/>
</dbReference>